<accession>A0A495MML9</accession>
<keyword evidence="2" id="KW-1185">Reference proteome</keyword>
<comment type="caution">
    <text evidence="1">The sequence shown here is derived from an EMBL/GenBank/DDBJ whole genome shotgun (WGS) entry which is preliminary data.</text>
</comment>
<protein>
    <submittedName>
        <fullName evidence="1">Uncharacterized protein</fullName>
    </submittedName>
</protein>
<dbReference type="AlphaFoldDB" id="A0A495MML9"/>
<gene>
    <name evidence="1" type="ORF">CLV94_1369</name>
</gene>
<dbReference type="EMBL" id="RBLC01000001">
    <property type="protein sequence ID" value="RKS26312.1"/>
    <property type="molecule type" value="Genomic_DNA"/>
</dbReference>
<evidence type="ECO:0000313" key="1">
    <source>
        <dbReference type="EMBL" id="RKS26312.1"/>
    </source>
</evidence>
<organism evidence="1 2">
    <name type="scientific">Flavobacterium endophyticum</name>
    <dbReference type="NCBI Taxonomy" id="1540163"/>
    <lineage>
        <taxon>Bacteria</taxon>
        <taxon>Pseudomonadati</taxon>
        <taxon>Bacteroidota</taxon>
        <taxon>Flavobacteriia</taxon>
        <taxon>Flavobacteriales</taxon>
        <taxon>Flavobacteriaceae</taxon>
        <taxon>Flavobacterium</taxon>
    </lineage>
</organism>
<evidence type="ECO:0000313" key="2">
    <source>
        <dbReference type="Proteomes" id="UP000277579"/>
    </source>
</evidence>
<proteinExistence type="predicted"/>
<reference evidence="1 2" key="1">
    <citation type="submission" date="2018-10" db="EMBL/GenBank/DDBJ databases">
        <title>Genomic Encyclopedia of Archaeal and Bacterial Type Strains, Phase II (KMG-II): from individual species to whole genera.</title>
        <authorList>
            <person name="Goeker M."/>
        </authorList>
    </citation>
    <scope>NUCLEOTIDE SEQUENCE [LARGE SCALE GENOMIC DNA]</scope>
    <source>
        <strain evidence="1 2">DSM 29537</strain>
    </source>
</reference>
<sequence length="49" mass="5899">MLKNVFFDKSAYFWAMGTEKTAKKTQKQEEMMRIREARSPKITVYHKTI</sequence>
<name>A0A495MML9_9FLAO</name>
<dbReference type="Proteomes" id="UP000277579">
    <property type="component" value="Unassembled WGS sequence"/>
</dbReference>